<feature type="region of interest" description="Disordered" evidence="1">
    <location>
        <begin position="71"/>
        <end position="114"/>
    </location>
</feature>
<dbReference type="EMBL" id="FZQP02006521">
    <property type="protein sequence ID" value="VVD02985.1"/>
    <property type="molecule type" value="Genomic_DNA"/>
</dbReference>
<proteinExistence type="predicted"/>
<reference evidence="2 3" key="1">
    <citation type="submission" date="2017-07" db="EMBL/GenBank/DDBJ databases">
        <authorList>
            <person name="Talla V."/>
            <person name="Backstrom N."/>
        </authorList>
    </citation>
    <scope>NUCLEOTIDE SEQUENCE [LARGE SCALE GENOMIC DNA]</scope>
</reference>
<evidence type="ECO:0000313" key="2">
    <source>
        <dbReference type="EMBL" id="VVD02985.1"/>
    </source>
</evidence>
<evidence type="ECO:0000313" key="3">
    <source>
        <dbReference type="Proteomes" id="UP000324832"/>
    </source>
</evidence>
<protein>
    <submittedName>
        <fullName evidence="2">Uncharacterized protein</fullName>
    </submittedName>
</protein>
<name>A0A5E4QZ65_9NEOP</name>
<evidence type="ECO:0000256" key="1">
    <source>
        <dbReference type="SAM" id="MobiDB-lite"/>
    </source>
</evidence>
<gene>
    <name evidence="2" type="ORF">LSINAPIS_LOCUS13082</name>
</gene>
<feature type="compositionally biased region" description="Basic and acidic residues" evidence="1">
    <location>
        <begin position="97"/>
        <end position="108"/>
    </location>
</feature>
<accession>A0A5E4QZ65</accession>
<sequence>MASDLCHHCDTEILAGDGTELVDAEIFKGVIFCYSCCRRIFRGCYTAKCIKNKPRQKRVCHRRRDKGILEIARRNLSDSNSTSPAEDNLSKPPSNAHHQEKDQCSRSEQRRRKSRNVEITNVKRILVPIYVLQIAHMTLRRRSEALLVINSHIRALKRSSLRNDSGLSGDTEKWSDEGYSSQDTYRRHWLDRRLGSLLKMPYVFFKENILARSSMISVMLTNRAQKKSALKRLKYILHDEIACHQSRGVKQLMSKDLGYRCMRLAVYRRKLKKHDTKCQD</sequence>
<keyword evidence="3" id="KW-1185">Reference proteome</keyword>
<dbReference type="Proteomes" id="UP000324832">
    <property type="component" value="Unassembled WGS sequence"/>
</dbReference>
<dbReference type="AlphaFoldDB" id="A0A5E4QZ65"/>
<organism evidence="2 3">
    <name type="scientific">Leptidea sinapis</name>
    <dbReference type="NCBI Taxonomy" id="189913"/>
    <lineage>
        <taxon>Eukaryota</taxon>
        <taxon>Metazoa</taxon>
        <taxon>Ecdysozoa</taxon>
        <taxon>Arthropoda</taxon>
        <taxon>Hexapoda</taxon>
        <taxon>Insecta</taxon>
        <taxon>Pterygota</taxon>
        <taxon>Neoptera</taxon>
        <taxon>Endopterygota</taxon>
        <taxon>Lepidoptera</taxon>
        <taxon>Glossata</taxon>
        <taxon>Ditrysia</taxon>
        <taxon>Papilionoidea</taxon>
        <taxon>Pieridae</taxon>
        <taxon>Dismorphiinae</taxon>
        <taxon>Leptidea</taxon>
    </lineage>
</organism>